<keyword evidence="2" id="KW-1185">Reference proteome</keyword>
<dbReference type="Proteomes" id="UP000805193">
    <property type="component" value="Unassembled WGS sequence"/>
</dbReference>
<dbReference type="EMBL" id="JABSTQ010002200">
    <property type="protein sequence ID" value="KAG0444312.1"/>
    <property type="molecule type" value="Genomic_DNA"/>
</dbReference>
<reference evidence="1 2" key="1">
    <citation type="journal article" date="2020" name="Cell">
        <title>Large-Scale Comparative Analyses of Tick Genomes Elucidate Their Genetic Diversity and Vector Capacities.</title>
        <authorList>
            <consortium name="Tick Genome and Microbiome Consortium (TIGMIC)"/>
            <person name="Jia N."/>
            <person name="Wang J."/>
            <person name="Shi W."/>
            <person name="Du L."/>
            <person name="Sun Y."/>
            <person name="Zhan W."/>
            <person name="Jiang J.F."/>
            <person name="Wang Q."/>
            <person name="Zhang B."/>
            <person name="Ji P."/>
            <person name="Bell-Sakyi L."/>
            <person name="Cui X.M."/>
            <person name="Yuan T.T."/>
            <person name="Jiang B.G."/>
            <person name="Yang W.F."/>
            <person name="Lam T.T."/>
            <person name="Chang Q.C."/>
            <person name="Ding S.J."/>
            <person name="Wang X.J."/>
            <person name="Zhu J.G."/>
            <person name="Ruan X.D."/>
            <person name="Zhao L."/>
            <person name="Wei J.T."/>
            <person name="Ye R.Z."/>
            <person name="Que T.C."/>
            <person name="Du C.H."/>
            <person name="Zhou Y.H."/>
            <person name="Cheng J.X."/>
            <person name="Dai P.F."/>
            <person name="Guo W.B."/>
            <person name="Han X.H."/>
            <person name="Huang E.J."/>
            <person name="Li L.F."/>
            <person name="Wei W."/>
            <person name="Gao Y.C."/>
            <person name="Liu J.Z."/>
            <person name="Shao H.Z."/>
            <person name="Wang X."/>
            <person name="Wang C.C."/>
            <person name="Yang T.C."/>
            <person name="Huo Q.B."/>
            <person name="Li W."/>
            <person name="Chen H.Y."/>
            <person name="Chen S.E."/>
            <person name="Zhou L.G."/>
            <person name="Ni X.B."/>
            <person name="Tian J.H."/>
            <person name="Sheng Y."/>
            <person name="Liu T."/>
            <person name="Pan Y.S."/>
            <person name="Xia L.Y."/>
            <person name="Li J."/>
            <person name="Zhao F."/>
            <person name="Cao W.C."/>
        </authorList>
    </citation>
    <scope>NUCLEOTIDE SEQUENCE [LARGE SCALE GENOMIC DNA]</scope>
    <source>
        <strain evidence="1">Iper-2018</strain>
    </source>
</reference>
<protein>
    <submittedName>
        <fullName evidence="1">Uncharacterized protein</fullName>
    </submittedName>
</protein>
<proteinExistence type="predicted"/>
<evidence type="ECO:0000313" key="2">
    <source>
        <dbReference type="Proteomes" id="UP000805193"/>
    </source>
</evidence>
<comment type="caution">
    <text evidence="1">The sequence shown here is derived from an EMBL/GenBank/DDBJ whole genome shotgun (WGS) entry which is preliminary data.</text>
</comment>
<evidence type="ECO:0000313" key="1">
    <source>
        <dbReference type="EMBL" id="KAG0444312.1"/>
    </source>
</evidence>
<accession>A0AC60R0Z1</accession>
<sequence>MGPEDNNPWQTVTYGRKIYSDLHTVIIRPRDGLSLAKTRPAQAMQSLAAAARLTPTEVREAALSVQTRSNLLIFKTFRQTAMTKVLQLESLSIGDATYGVAAYPAAPADSCKGVIHGVPAHTSSKYLTDNLIAPGHTIITARMMGRTETALITYEGSYVPRTVLYCQAEYRCYPHRPKAQQCTLCHRLGHRADVCPQAPTTRICPTCSADITNIPPTQPHECSPSCLNCGEEHPSTCPTCPARVKADAKAVQAAYKQRLQARRAERPSSRPSSPSPQRQAKLTHTRGRAPSKPGPQARPPPPPQQGSYTPKQQQNRGPTSSKAAITGPPRTPQHRLQLPTRSRSLSTPRYWLLLLSHHGLPACEGAYGHPHGTTILQNYVIEKLPVIQMPTTPHQNLHRDVVFDHVLDRPIIYRGGTSTVSYLFASLSEEEVADYEKGKAAILEELRRIPGEFRFETASKQEEEGWTRVASRVRKAVTGTCTTEGCCGNPDVLSGLWEATAVPHAPAEDSASGACNLGWAVYGPSKPECEPSRSNRATACVFSGCFPNPGWAGGCRNRPSSAISFQGEGSTLSPTLPGESIIEGAAWLSCRTCSA</sequence>
<gene>
    <name evidence="1" type="ORF">HPB47_013938</name>
</gene>
<organism evidence="1 2">
    <name type="scientific">Ixodes persulcatus</name>
    <name type="common">Taiga tick</name>
    <dbReference type="NCBI Taxonomy" id="34615"/>
    <lineage>
        <taxon>Eukaryota</taxon>
        <taxon>Metazoa</taxon>
        <taxon>Ecdysozoa</taxon>
        <taxon>Arthropoda</taxon>
        <taxon>Chelicerata</taxon>
        <taxon>Arachnida</taxon>
        <taxon>Acari</taxon>
        <taxon>Parasitiformes</taxon>
        <taxon>Ixodida</taxon>
        <taxon>Ixodoidea</taxon>
        <taxon>Ixodidae</taxon>
        <taxon>Ixodinae</taxon>
        <taxon>Ixodes</taxon>
    </lineage>
</organism>
<name>A0AC60R0Z1_IXOPE</name>